<evidence type="ECO:0000313" key="2">
    <source>
        <dbReference type="Proteomes" id="UP000315947"/>
    </source>
</evidence>
<evidence type="ECO:0000313" key="1">
    <source>
        <dbReference type="EMBL" id="QDO85552.1"/>
    </source>
</evidence>
<dbReference type="Proteomes" id="UP000315947">
    <property type="component" value="Chromosome"/>
</dbReference>
<dbReference type="InterPro" id="IPR029058">
    <property type="entry name" value="AB_hydrolase_fold"/>
</dbReference>
<gene>
    <name evidence="1" type="ORF">FM037_22670</name>
</gene>
<organism evidence="1 2">
    <name type="scientific">Shewanella psychropiezotolerans</name>
    <dbReference type="NCBI Taxonomy" id="2593655"/>
    <lineage>
        <taxon>Bacteria</taxon>
        <taxon>Pseudomonadati</taxon>
        <taxon>Pseudomonadota</taxon>
        <taxon>Gammaproteobacteria</taxon>
        <taxon>Alteromonadales</taxon>
        <taxon>Shewanellaceae</taxon>
        <taxon>Shewanella</taxon>
    </lineage>
</organism>
<dbReference type="EMBL" id="CP041614">
    <property type="protein sequence ID" value="QDO85552.1"/>
    <property type="molecule type" value="Genomic_DNA"/>
</dbReference>
<dbReference type="Gene3D" id="3.40.50.1820">
    <property type="entry name" value="alpha/beta hydrolase"/>
    <property type="match status" value="1"/>
</dbReference>
<keyword evidence="2" id="KW-1185">Reference proteome</keyword>
<reference evidence="1 2" key="1">
    <citation type="submission" date="2019-07" db="EMBL/GenBank/DDBJ databases">
        <title>Shewanella sp. YLB-06 whole genomic sequence.</title>
        <authorList>
            <person name="Yu L."/>
        </authorList>
    </citation>
    <scope>NUCLEOTIDE SEQUENCE [LARGE SCALE GENOMIC DNA]</scope>
    <source>
        <strain evidence="1 2">YLB-06</strain>
    </source>
</reference>
<proteinExistence type="predicted"/>
<sequence>MKNYYKLILLGLFISSPLIFSPFSYGASGIVFIHGTGDQTDAANDYWSREFIDSVRQGMPEPANYQVINCNFDQYMWDEAAAGCLANQLHTFIQNKNIDDLLMVTHSNGGNIVRWILSNPTWDGRYIDIINATSRVIALAPSSGGTPLADAVNQGSVFETTLGWLLGYGSDAVKQQQVSWMSYYNSTWLNGTQNRPSLGKPFEVVVGSDVDSAIWDGDSYCAGYQYQVALETTQNWLDDCSDGFLECSSQSAAGTVWFTDKQKTAGREPLSHQQSRRACFNLDSLIRNHI</sequence>
<accession>A0ABX5X556</accession>
<dbReference type="SUPFAM" id="SSF53474">
    <property type="entry name" value="alpha/beta-Hydrolases"/>
    <property type="match status" value="1"/>
</dbReference>
<name>A0ABX5X556_9GAMM</name>
<dbReference type="RefSeq" id="WP_144047872.1">
    <property type="nucleotide sequence ID" value="NZ_CP041614.1"/>
</dbReference>
<protein>
    <submittedName>
        <fullName evidence="1">Uncharacterized protein</fullName>
    </submittedName>
</protein>